<evidence type="ECO:0000313" key="2">
    <source>
        <dbReference type="EMBL" id="OLP58219.1"/>
    </source>
</evidence>
<proteinExistence type="inferred from homology"/>
<dbReference type="CDD" id="cd14529">
    <property type="entry name" value="TpbA-like"/>
    <property type="match status" value="1"/>
</dbReference>
<dbReference type="InterPro" id="IPR016130">
    <property type="entry name" value="Tyr_Pase_AS"/>
</dbReference>
<accession>A0A1Q9AS56</accession>
<evidence type="ECO:0000313" key="3">
    <source>
        <dbReference type="Proteomes" id="UP000186364"/>
    </source>
</evidence>
<dbReference type="Gene3D" id="3.90.190.10">
    <property type="entry name" value="Protein tyrosine phosphatase superfamily"/>
    <property type="match status" value="1"/>
</dbReference>
<name>A0A1Q9AS56_9HYPH</name>
<dbReference type="InterPro" id="IPR029021">
    <property type="entry name" value="Prot-tyrosine_phosphatase-like"/>
</dbReference>
<gene>
    <name evidence="2" type="ORF">BJF93_06235</name>
</gene>
<dbReference type="AlphaFoldDB" id="A0A1Q9AS56"/>
<protein>
    <recommendedName>
        <fullName evidence="4">Protein tyrosine phosphatase</fullName>
    </recommendedName>
</protein>
<dbReference type="EMBL" id="MKIP01000058">
    <property type="protein sequence ID" value="OLP58219.1"/>
    <property type="molecule type" value="Genomic_DNA"/>
</dbReference>
<dbReference type="Pfam" id="PF13350">
    <property type="entry name" value="Y_phosphatase3"/>
    <property type="match status" value="1"/>
</dbReference>
<comment type="caution">
    <text evidence="2">The sequence shown here is derived from an EMBL/GenBank/DDBJ whole genome shotgun (WGS) entry which is preliminary data.</text>
</comment>
<dbReference type="SUPFAM" id="SSF52799">
    <property type="entry name" value="(Phosphotyrosine protein) phosphatases II"/>
    <property type="match status" value="1"/>
</dbReference>
<dbReference type="PROSITE" id="PS00383">
    <property type="entry name" value="TYR_PHOSPHATASE_1"/>
    <property type="match status" value="1"/>
</dbReference>
<keyword evidence="3" id="KW-1185">Reference proteome</keyword>
<dbReference type="InterPro" id="IPR026893">
    <property type="entry name" value="Tyr/Ser_Pase_IphP-type"/>
</dbReference>
<dbReference type="PANTHER" id="PTHR31126">
    <property type="entry name" value="TYROSINE-PROTEIN PHOSPHATASE"/>
    <property type="match status" value="1"/>
</dbReference>
<organism evidence="2 3">
    <name type="scientific">Xaviernesmea oryzae</name>
    <dbReference type="NCBI Taxonomy" id="464029"/>
    <lineage>
        <taxon>Bacteria</taxon>
        <taxon>Pseudomonadati</taxon>
        <taxon>Pseudomonadota</taxon>
        <taxon>Alphaproteobacteria</taxon>
        <taxon>Hyphomicrobiales</taxon>
        <taxon>Rhizobiaceae</taxon>
        <taxon>Rhizobium/Agrobacterium group</taxon>
        <taxon>Xaviernesmea</taxon>
    </lineage>
</organism>
<evidence type="ECO:0000256" key="1">
    <source>
        <dbReference type="ARBA" id="ARBA00009580"/>
    </source>
</evidence>
<evidence type="ECO:0008006" key="4">
    <source>
        <dbReference type="Google" id="ProtNLM"/>
    </source>
</evidence>
<dbReference type="GO" id="GO:0004721">
    <property type="term" value="F:phosphoprotein phosphatase activity"/>
    <property type="evidence" value="ECO:0007669"/>
    <property type="project" value="InterPro"/>
</dbReference>
<reference evidence="2 3" key="1">
    <citation type="submission" date="2016-09" db="EMBL/GenBank/DDBJ databases">
        <title>Rhizobium sp. nov., a novel species isolated from the rice rhizosphere.</title>
        <authorList>
            <person name="Zhao J."/>
            <person name="Zhang X."/>
        </authorList>
    </citation>
    <scope>NUCLEOTIDE SEQUENCE [LARGE SCALE GENOMIC DNA]</scope>
    <source>
        <strain evidence="2 3">1.7048</strain>
    </source>
</reference>
<sequence>MRGLAGLLLAYGVYWGLLMAAGNFHVVVPGEVYRAAQPSAKDIASYQQNYGIRSIINLRGASVGRPWYDDEVAEANKRGIVHLDFRMSSSKLQTPERLEKLIALLKDAPKPLLIHCAWGADRTGLAAALYLAGIDRAPEAEAESQLSLVFGHISVPYLSRAYPMDESFELMEPRFGYPKSAWDDVVGLAVPAKPAEG</sequence>
<dbReference type="PANTHER" id="PTHR31126:SF72">
    <property type="entry name" value="DUAL SPECIFICITY PROTEIN PHOSPHATASE TPBA"/>
    <property type="match status" value="1"/>
</dbReference>
<comment type="similarity">
    <text evidence="1">Belongs to the protein-tyrosine phosphatase family.</text>
</comment>
<dbReference type="Proteomes" id="UP000186364">
    <property type="component" value="Unassembled WGS sequence"/>
</dbReference>